<protein>
    <submittedName>
        <fullName evidence="7">TetR/AcrR family transcriptional regulator</fullName>
    </submittedName>
</protein>
<name>A0A3N4DD49_9GAMM</name>
<evidence type="ECO:0000256" key="4">
    <source>
        <dbReference type="PROSITE-ProRule" id="PRU00335"/>
    </source>
</evidence>
<reference evidence="6 8" key="1">
    <citation type="submission" date="2018-11" db="EMBL/GenBank/DDBJ databases">
        <title>Shewanella sp. M2.</title>
        <authorList>
            <person name="Hwang Y.J."/>
            <person name="Hwang C.Y."/>
        </authorList>
    </citation>
    <scope>NUCLEOTIDE SEQUENCE [LARGE SCALE GENOMIC DNA]</scope>
    <source>
        <strain evidence="6 8">M2</strain>
    </source>
</reference>
<dbReference type="InterPro" id="IPR009057">
    <property type="entry name" value="Homeodomain-like_sf"/>
</dbReference>
<evidence type="ECO:0000313" key="9">
    <source>
        <dbReference type="Proteomes" id="UP000278855"/>
    </source>
</evidence>
<evidence type="ECO:0000313" key="7">
    <source>
        <dbReference type="EMBL" id="RPA22882.1"/>
    </source>
</evidence>
<dbReference type="SUPFAM" id="SSF48498">
    <property type="entry name" value="Tetracyclin repressor-like, C-terminal domain"/>
    <property type="match status" value="1"/>
</dbReference>
<dbReference type="KEGG" id="spsr:EGC80_06610"/>
<evidence type="ECO:0000256" key="2">
    <source>
        <dbReference type="ARBA" id="ARBA00023125"/>
    </source>
</evidence>
<dbReference type="EMBL" id="RKKB01000024">
    <property type="protein sequence ID" value="RPA22882.1"/>
    <property type="molecule type" value="Genomic_DNA"/>
</dbReference>
<reference evidence="9" key="2">
    <citation type="submission" date="2018-11" db="EMBL/GenBank/DDBJ databases">
        <title>Shewanella sp. R106.</title>
        <authorList>
            <person name="Hwang Y.J."/>
            <person name="Hwang C.Y."/>
        </authorList>
    </citation>
    <scope>NUCLEOTIDE SEQUENCE [LARGE SCALE GENOMIC DNA]</scope>
    <source>
        <strain evidence="9">R106</strain>
    </source>
</reference>
<evidence type="ECO:0000313" key="6">
    <source>
        <dbReference type="EMBL" id="AZG34624.1"/>
    </source>
</evidence>
<evidence type="ECO:0000259" key="5">
    <source>
        <dbReference type="PROSITE" id="PS50977"/>
    </source>
</evidence>
<feature type="domain" description="HTH tetR-type" evidence="5">
    <location>
        <begin position="1"/>
        <end position="61"/>
    </location>
</feature>
<dbReference type="PANTHER" id="PTHR47506:SF6">
    <property type="entry name" value="HTH-TYPE TRANSCRIPTIONAL REPRESSOR NEMR"/>
    <property type="match status" value="1"/>
</dbReference>
<dbReference type="PANTHER" id="PTHR47506">
    <property type="entry name" value="TRANSCRIPTIONAL REGULATORY PROTEIN"/>
    <property type="match status" value="1"/>
</dbReference>
<dbReference type="SUPFAM" id="SSF46689">
    <property type="entry name" value="Homeodomain-like"/>
    <property type="match status" value="1"/>
</dbReference>
<evidence type="ECO:0000256" key="3">
    <source>
        <dbReference type="ARBA" id="ARBA00023163"/>
    </source>
</evidence>
<proteinExistence type="predicted"/>
<dbReference type="Proteomes" id="UP000273778">
    <property type="component" value="Chromosome"/>
</dbReference>
<keyword evidence="8" id="KW-1185">Reference proteome</keyword>
<dbReference type="RefSeq" id="WP_124014082.1">
    <property type="nucleotide sequence ID" value="NZ_CP034073.1"/>
</dbReference>
<dbReference type="InterPro" id="IPR001647">
    <property type="entry name" value="HTH_TetR"/>
</dbReference>
<keyword evidence="1" id="KW-0805">Transcription regulation</keyword>
<keyword evidence="3" id="KW-0804">Transcription</keyword>
<keyword evidence="2 4" id="KW-0238">DNA-binding</keyword>
<evidence type="ECO:0000256" key="1">
    <source>
        <dbReference type="ARBA" id="ARBA00023015"/>
    </source>
</evidence>
<dbReference type="EMBL" id="CP034073">
    <property type="protein sequence ID" value="AZG34624.1"/>
    <property type="molecule type" value="Genomic_DNA"/>
</dbReference>
<dbReference type="PROSITE" id="PS50977">
    <property type="entry name" value="HTH_TETR_2"/>
    <property type="match status" value="1"/>
</dbReference>
<dbReference type="Pfam" id="PF00440">
    <property type="entry name" value="TetR_N"/>
    <property type="match status" value="1"/>
</dbReference>
<dbReference type="AlphaFoldDB" id="A0A3N4DD49"/>
<accession>A0A3N4DD49</accession>
<dbReference type="Proteomes" id="UP000278855">
    <property type="component" value="Unassembled WGS sequence"/>
</dbReference>
<reference evidence="7" key="3">
    <citation type="submission" date="2018-11" db="EMBL/GenBank/DDBJ databases">
        <authorList>
            <person name="Hwang Y.J."/>
            <person name="Hwang C.Y."/>
        </authorList>
    </citation>
    <scope>NUCLEOTIDE SEQUENCE</scope>
    <source>
        <strain evidence="7">R106</strain>
    </source>
</reference>
<dbReference type="InterPro" id="IPR036271">
    <property type="entry name" value="Tet_transcr_reg_TetR-rel_C_sf"/>
</dbReference>
<dbReference type="Gene3D" id="1.10.357.10">
    <property type="entry name" value="Tetracycline Repressor, domain 2"/>
    <property type="match status" value="1"/>
</dbReference>
<evidence type="ECO:0000313" key="8">
    <source>
        <dbReference type="Proteomes" id="UP000273778"/>
    </source>
</evidence>
<sequence>MSKKNDIMHTAEKLFYEEGFHRTGVARIASKAGTTQRTLYKHFPSKEDLVLCIMGERESRYFQDFARLARLNTSHFHALIPFYSLLNWLEKEASHGCFYMHALAEYKGKHSRIENFVLEHKQRMRVDLTQRLQHDGISDDDLVSILIILLEGVTAISAIGSPRENCLQVIKQAEWIIKQSAKIKHNQ</sequence>
<organism evidence="7 9">
    <name type="scientific">Shewanella psychromarinicola</name>
    <dbReference type="NCBI Taxonomy" id="2487742"/>
    <lineage>
        <taxon>Bacteria</taxon>
        <taxon>Pseudomonadati</taxon>
        <taxon>Pseudomonadota</taxon>
        <taxon>Gammaproteobacteria</taxon>
        <taxon>Alteromonadales</taxon>
        <taxon>Shewanellaceae</taxon>
        <taxon>Shewanella</taxon>
    </lineage>
</organism>
<dbReference type="GO" id="GO:0003677">
    <property type="term" value="F:DNA binding"/>
    <property type="evidence" value="ECO:0007669"/>
    <property type="project" value="UniProtKB-UniRule"/>
</dbReference>
<gene>
    <name evidence="7" type="ORF">EGC77_20290</name>
    <name evidence="6" type="ORF">EGC80_06610</name>
</gene>
<dbReference type="PRINTS" id="PR00455">
    <property type="entry name" value="HTHTETR"/>
</dbReference>
<dbReference type="OrthoDB" id="116240at2"/>
<feature type="DNA-binding region" description="H-T-H motif" evidence="4">
    <location>
        <begin position="24"/>
        <end position="43"/>
    </location>
</feature>